<gene>
    <name evidence="1" type="ORF">BN973_03384</name>
</gene>
<reference evidence="1" key="1">
    <citation type="journal article" date="2014" name="Genome Announc.">
        <title>Draft Genome Sequence of Mycobacterium triplex DSM 44626.</title>
        <authorList>
            <person name="Sassi M."/>
            <person name="Croce O."/>
            <person name="Robert C."/>
            <person name="Raoult D."/>
            <person name="Drancourt M."/>
        </authorList>
    </citation>
    <scope>NUCLEOTIDE SEQUENCE [LARGE SCALE GENOMIC DNA]</scope>
    <source>
        <strain evidence="1">DSM 44626</strain>
    </source>
</reference>
<dbReference type="Proteomes" id="UP000028880">
    <property type="component" value="Unassembled WGS sequence"/>
</dbReference>
<dbReference type="EMBL" id="HG964446">
    <property type="protein sequence ID" value="CDO89013.1"/>
    <property type="molecule type" value="Genomic_DNA"/>
</dbReference>
<evidence type="ECO:0000313" key="1">
    <source>
        <dbReference type="EMBL" id="CDO89013.1"/>
    </source>
</evidence>
<sequence length="52" mass="5556">MSRTMMLSAARVSSTYNKPRLTLTSLLSTTIARGHLAVLTGMGSLRTAVMLS</sequence>
<accession>A0A024K0I5</accession>
<dbReference type="AlphaFoldDB" id="A0A024K0I5"/>
<organism evidence="1">
    <name type="scientific">Mycobacterium triplex</name>
    <dbReference type="NCBI Taxonomy" id="47839"/>
    <lineage>
        <taxon>Bacteria</taxon>
        <taxon>Bacillati</taxon>
        <taxon>Actinomycetota</taxon>
        <taxon>Actinomycetes</taxon>
        <taxon>Mycobacteriales</taxon>
        <taxon>Mycobacteriaceae</taxon>
        <taxon>Mycobacterium</taxon>
        <taxon>Mycobacterium simiae complex</taxon>
    </lineage>
</organism>
<name>A0A024K0I5_9MYCO</name>
<protein>
    <submittedName>
        <fullName evidence="1">Uncharacterized protein</fullName>
    </submittedName>
</protein>
<reference evidence="1" key="2">
    <citation type="submission" date="2014-04" db="EMBL/GenBank/DDBJ databases">
        <authorList>
            <person name="Xu Y.W."/>
            <person name="Yang Q."/>
        </authorList>
    </citation>
    <scope>NUCLEOTIDE SEQUENCE</scope>
    <source>
        <strain evidence="1">DSM 44626</strain>
    </source>
</reference>
<proteinExistence type="predicted"/>
<dbReference type="HOGENOM" id="CLU_3082106_0_0_11"/>